<dbReference type="GO" id="GO:0048306">
    <property type="term" value="F:calcium-dependent protein binding"/>
    <property type="evidence" value="ECO:0007669"/>
    <property type="project" value="TreeGrafter"/>
</dbReference>
<evidence type="ECO:0000256" key="2">
    <source>
        <dbReference type="ARBA" id="ARBA00022837"/>
    </source>
</evidence>
<evidence type="ECO:0000313" key="5">
    <source>
        <dbReference type="Proteomes" id="UP000694428"/>
    </source>
</evidence>
<dbReference type="GO" id="GO:0005509">
    <property type="term" value="F:calcium ion binding"/>
    <property type="evidence" value="ECO:0007669"/>
    <property type="project" value="TreeGrafter"/>
</dbReference>
<feature type="domain" description="S100/CaBP-9k-type calcium binding subdomain" evidence="3">
    <location>
        <begin position="9"/>
        <end position="51"/>
    </location>
</feature>
<keyword evidence="1" id="KW-0479">Metal-binding</keyword>
<evidence type="ECO:0000256" key="1">
    <source>
        <dbReference type="ARBA" id="ARBA00022723"/>
    </source>
</evidence>
<dbReference type="PANTHER" id="PTHR11639:SF57">
    <property type="entry name" value="PROTEIN S100-A13"/>
    <property type="match status" value="1"/>
</dbReference>
<organism evidence="4 5">
    <name type="scientific">Pavo cristatus</name>
    <name type="common">Indian peafowl</name>
    <name type="synonym">Blue peafowl</name>
    <dbReference type="NCBI Taxonomy" id="9049"/>
    <lineage>
        <taxon>Eukaryota</taxon>
        <taxon>Metazoa</taxon>
        <taxon>Chordata</taxon>
        <taxon>Craniata</taxon>
        <taxon>Vertebrata</taxon>
        <taxon>Euteleostomi</taxon>
        <taxon>Archelosauria</taxon>
        <taxon>Archosauria</taxon>
        <taxon>Dinosauria</taxon>
        <taxon>Saurischia</taxon>
        <taxon>Theropoda</taxon>
        <taxon>Coelurosauria</taxon>
        <taxon>Aves</taxon>
        <taxon>Neognathae</taxon>
        <taxon>Galloanserae</taxon>
        <taxon>Galliformes</taxon>
        <taxon>Phasianidae</taxon>
        <taxon>Phasianinae</taxon>
        <taxon>Pavo</taxon>
    </lineage>
</organism>
<dbReference type="Pfam" id="PF01023">
    <property type="entry name" value="S_100"/>
    <property type="match status" value="1"/>
</dbReference>
<dbReference type="GO" id="GO:0005615">
    <property type="term" value="C:extracellular space"/>
    <property type="evidence" value="ECO:0007669"/>
    <property type="project" value="TreeGrafter"/>
</dbReference>
<proteinExistence type="predicted"/>
<name>A0A8C9FUW6_PAVCR</name>
<evidence type="ECO:0000313" key="4">
    <source>
        <dbReference type="Ensembl" id="ENSPSTP00000020440.1"/>
    </source>
</evidence>
<dbReference type="InterPro" id="IPR011992">
    <property type="entry name" value="EF-hand-dom_pair"/>
</dbReference>
<dbReference type="PANTHER" id="PTHR11639">
    <property type="entry name" value="S100 CALCIUM-BINDING PROTEIN"/>
    <property type="match status" value="1"/>
</dbReference>
<keyword evidence="5" id="KW-1185">Reference proteome</keyword>
<dbReference type="Ensembl" id="ENSPSTT00000021440.1">
    <property type="protein sequence ID" value="ENSPSTP00000020440.1"/>
    <property type="gene ID" value="ENSPSTG00000014829.1"/>
</dbReference>
<dbReference type="Gene3D" id="1.10.238.10">
    <property type="entry name" value="EF-hand"/>
    <property type="match status" value="1"/>
</dbReference>
<keyword evidence="2" id="KW-0106">Calcium</keyword>
<dbReference type="GO" id="GO:0048471">
    <property type="term" value="C:perinuclear region of cytoplasm"/>
    <property type="evidence" value="ECO:0007669"/>
    <property type="project" value="TreeGrafter"/>
</dbReference>
<evidence type="ECO:0000259" key="3">
    <source>
        <dbReference type="SMART" id="SM01394"/>
    </source>
</evidence>
<accession>A0A8C9FUW6</accession>
<reference evidence="4" key="2">
    <citation type="submission" date="2025-09" db="UniProtKB">
        <authorList>
            <consortium name="Ensembl"/>
        </authorList>
    </citation>
    <scope>IDENTIFICATION</scope>
</reference>
<dbReference type="PROSITE" id="PS00018">
    <property type="entry name" value="EF_HAND_1"/>
    <property type="match status" value="1"/>
</dbReference>
<dbReference type="Proteomes" id="UP000694428">
    <property type="component" value="Unplaced"/>
</dbReference>
<dbReference type="SUPFAM" id="SSF47473">
    <property type="entry name" value="EF-hand"/>
    <property type="match status" value="1"/>
</dbReference>
<dbReference type="AlphaFoldDB" id="A0A8C9FUW6"/>
<dbReference type="InterPro" id="IPR013787">
    <property type="entry name" value="S100_Ca-bd_sub"/>
</dbReference>
<reference evidence="4" key="1">
    <citation type="submission" date="2025-08" db="UniProtKB">
        <authorList>
            <consortium name="Ensembl"/>
        </authorList>
    </citation>
    <scope>IDENTIFICATION</scope>
</reference>
<dbReference type="InterPro" id="IPR018247">
    <property type="entry name" value="EF_Hand_1_Ca_BS"/>
</dbReference>
<dbReference type="CDD" id="cd05022">
    <property type="entry name" value="S-100A13"/>
    <property type="match status" value="1"/>
</dbReference>
<sequence>MAAAELTPVEMAIETIVTVFISHTGKEGRVGTMTAATFQELLRLQLPNVMKDAPSLEEQMRALDVSTDQELTFEEFWRLMGELVRTLWREREGRKK</sequence>
<dbReference type="SMART" id="SM01394">
    <property type="entry name" value="S_100"/>
    <property type="match status" value="1"/>
</dbReference>
<protein>
    <submittedName>
        <fullName evidence="4">S100 calcium binding protein A13</fullName>
    </submittedName>
</protein>